<organism evidence="2 3">
    <name type="scientific">Molossus molossus</name>
    <name type="common">Pallas' mastiff bat</name>
    <name type="synonym">Vespertilio molossus</name>
    <dbReference type="NCBI Taxonomy" id="27622"/>
    <lineage>
        <taxon>Eukaryota</taxon>
        <taxon>Metazoa</taxon>
        <taxon>Chordata</taxon>
        <taxon>Craniata</taxon>
        <taxon>Vertebrata</taxon>
        <taxon>Euteleostomi</taxon>
        <taxon>Mammalia</taxon>
        <taxon>Eutheria</taxon>
        <taxon>Laurasiatheria</taxon>
        <taxon>Chiroptera</taxon>
        <taxon>Yangochiroptera</taxon>
        <taxon>Molossidae</taxon>
        <taxon>Molossus</taxon>
    </lineage>
</organism>
<proteinExistence type="predicted"/>
<evidence type="ECO:0000313" key="3">
    <source>
        <dbReference type="Proteomes" id="UP000550707"/>
    </source>
</evidence>
<feature type="compositionally biased region" description="Low complexity" evidence="1">
    <location>
        <begin position="57"/>
        <end position="71"/>
    </location>
</feature>
<feature type="region of interest" description="Disordered" evidence="1">
    <location>
        <begin position="1"/>
        <end position="71"/>
    </location>
</feature>
<gene>
    <name evidence="2" type="ORF">HJG59_010436</name>
</gene>
<protein>
    <submittedName>
        <fullName evidence="2">Uncharacterized protein</fullName>
    </submittedName>
</protein>
<evidence type="ECO:0000313" key="2">
    <source>
        <dbReference type="EMBL" id="KAF6490082.1"/>
    </source>
</evidence>
<accession>A0A7J8J1R7</accession>
<sequence length="147" mass="15604">MIPRGHARQEGESALVQMGHLGQPGNEAGPREQNTVSGEHPGRPQLSHRRAVEEPEPLALGHAEPLPAAAEPTPGIRKVLCTLKEPGVPWALGTGSLYQLRFDSGKNNFAPSSQGWSCLLPMDSQHSACRAGNAGSVQAPRAIPRLN</sequence>
<dbReference type="Proteomes" id="UP000550707">
    <property type="component" value="Unassembled WGS sequence"/>
</dbReference>
<dbReference type="InParanoid" id="A0A7J8J1R7"/>
<dbReference type="EMBL" id="JACASF010000003">
    <property type="protein sequence ID" value="KAF6490082.1"/>
    <property type="molecule type" value="Genomic_DNA"/>
</dbReference>
<evidence type="ECO:0000256" key="1">
    <source>
        <dbReference type="SAM" id="MobiDB-lite"/>
    </source>
</evidence>
<dbReference type="AlphaFoldDB" id="A0A7J8J1R7"/>
<comment type="caution">
    <text evidence="2">The sequence shown here is derived from an EMBL/GenBank/DDBJ whole genome shotgun (WGS) entry which is preliminary data.</text>
</comment>
<reference evidence="2 3" key="1">
    <citation type="journal article" date="2020" name="Nature">
        <title>Six reference-quality genomes reveal evolution of bat adaptations.</title>
        <authorList>
            <person name="Jebb D."/>
            <person name="Huang Z."/>
            <person name="Pippel M."/>
            <person name="Hughes G.M."/>
            <person name="Lavrichenko K."/>
            <person name="Devanna P."/>
            <person name="Winkler S."/>
            <person name="Jermiin L.S."/>
            <person name="Skirmuntt E.C."/>
            <person name="Katzourakis A."/>
            <person name="Burkitt-Gray L."/>
            <person name="Ray D.A."/>
            <person name="Sullivan K.A.M."/>
            <person name="Roscito J.G."/>
            <person name="Kirilenko B.M."/>
            <person name="Davalos L.M."/>
            <person name="Corthals A.P."/>
            <person name="Power M.L."/>
            <person name="Jones G."/>
            <person name="Ransome R.D."/>
            <person name="Dechmann D.K.N."/>
            <person name="Locatelli A.G."/>
            <person name="Puechmaille S.J."/>
            <person name="Fedrigo O."/>
            <person name="Jarvis E.D."/>
            <person name="Hiller M."/>
            <person name="Vernes S.C."/>
            <person name="Myers E.W."/>
            <person name="Teeling E.C."/>
        </authorList>
    </citation>
    <scope>NUCLEOTIDE SEQUENCE [LARGE SCALE GENOMIC DNA]</scope>
    <source>
        <strain evidence="2">MMolMol1</strain>
        <tissue evidence="2">Muscle</tissue>
    </source>
</reference>
<keyword evidence="3" id="KW-1185">Reference proteome</keyword>
<name>A0A7J8J1R7_MOLMO</name>